<comment type="caution">
    <text evidence="1">The sequence shown here is derived from an EMBL/GenBank/DDBJ whole genome shotgun (WGS) entry which is preliminary data.</text>
</comment>
<name>A0ABV0N3H5_9TELE</name>
<sequence length="117" mass="13933">MFFSHDVIYFVNCTTPSFSKTPPQHNASTTVLHSWDVIQHFNFRVHLQTPFWDNCFFLHVDKRLVSHRKMTLFPDTIFTRSYAFLLEFICTFRTKTCPSLKCRTCLLSDQYDAWTLP</sequence>
<gene>
    <name evidence="1" type="ORF">GOODEAATRI_014377</name>
</gene>
<dbReference type="EMBL" id="JAHRIO010021002">
    <property type="protein sequence ID" value="MEQ2165193.1"/>
    <property type="molecule type" value="Genomic_DNA"/>
</dbReference>
<keyword evidence="2" id="KW-1185">Reference proteome</keyword>
<protein>
    <submittedName>
        <fullName evidence="1">Uncharacterized protein</fullName>
    </submittedName>
</protein>
<proteinExistence type="predicted"/>
<evidence type="ECO:0000313" key="2">
    <source>
        <dbReference type="Proteomes" id="UP001476798"/>
    </source>
</evidence>
<reference evidence="1 2" key="1">
    <citation type="submission" date="2021-06" db="EMBL/GenBank/DDBJ databases">
        <authorList>
            <person name="Palmer J.M."/>
        </authorList>
    </citation>
    <scope>NUCLEOTIDE SEQUENCE [LARGE SCALE GENOMIC DNA]</scope>
    <source>
        <strain evidence="1 2">GA_2019</strain>
        <tissue evidence="1">Muscle</tissue>
    </source>
</reference>
<organism evidence="1 2">
    <name type="scientific">Goodea atripinnis</name>
    <dbReference type="NCBI Taxonomy" id="208336"/>
    <lineage>
        <taxon>Eukaryota</taxon>
        <taxon>Metazoa</taxon>
        <taxon>Chordata</taxon>
        <taxon>Craniata</taxon>
        <taxon>Vertebrata</taxon>
        <taxon>Euteleostomi</taxon>
        <taxon>Actinopterygii</taxon>
        <taxon>Neopterygii</taxon>
        <taxon>Teleostei</taxon>
        <taxon>Neoteleostei</taxon>
        <taxon>Acanthomorphata</taxon>
        <taxon>Ovalentaria</taxon>
        <taxon>Atherinomorphae</taxon>
        <taxon>Cyprinodontiformes</taxon>
        <taxon>Goodeidae</taxon>
        <taxon>Goodea</taxon>
    </lineage>
</organism>
<dbReference type="Proteomes" id="UP001476798">
    <property type="component" value="Unassembled WGS sequence"/>
</dbReference>
<evidence type="ECO:0000313" key="1">
    <source>
        <dbReference type="EMBL" id="MEQ2165193.1"/>
    </source>
</evidence>
<accession>A0ABV0N3H5</accession>